<evidence type="ECO:0000256" key="2">
    <source>
        <dbReference type="ARBA" id="ARBA00022692"/>
    </source>
</evidence>
<dbReference type="OrthoDB" id="9811798at2"/>
<evidence type="ECO:0000259" key="7">
    <source>
        <dbReference type="Pfam" id="PF00361"/>
    </source>
</evidence>
<evidence type="ECO:0000256" key="3">
    <source>
        <dbReference type="ARBA" id="ARBA00022989"/>
    </source>
</evidence>
<dbReference type="Gene3D" id="1.20.5.2700">
    <property type="match status" value="1"/>
</dbReference>
<dbReference type="PANTHER" id="PTHR42829">
    <property type="entry name" value="NADH-UBIQUINONE OXIDOREDUCTASE CHAIN 5"/>
    <property type="match status" value="1"/>
</dbReference>
<feature type="transmembrane region" description="Helical" evidence="6">
    <location>
        <begin position="435"/>
        <end position="454"/>
    </location>
</feature>
<feature type="transmembrane region" description="Helical" evidence="6">
    <location>
        <begin position="6"/>
        <end position="26"/>
    </location>
</feature>
<feature type="transmembrane region" description="Helical" evidence="6">
    <location>
        <begin position="359"/>
        <end position="380"/>
    </location>
</feature>
<evidence type="ECO:0000313" key="9">
    <source>
        <dbReference type="Proteomes" id="UP000035763"/>
    </source>
</evidence>
<dbReference type="STRING" id="1193182.BN11_3680003"/>
<dbReference type="InterPro" id="IPR001750">
    <property type="entry name" value="ND/Mrp_TM"/>
</dbReference>
<dbReference type="RefSeq" id="WP_048699572.1">
    <property type="nucleotide sequence ID" value="NZ_HG764815.1"/>
</dbReference>
<evidence type="ECO:0000313" key="8">
    <source>
        <dbReference type="EMBL" id="CCH74041.1"/>
    </source>
</evidence>
<organism evidence="8 9">
    <name type="scientific">Nostocoides australiense Ben110</name>
    <dbReference type="NCBI Taxonomy" id="1193182"/>
    <lineage>
        <taxon>Bacteria</taxon>
        <taxon>Bacillati</taxon>
        <taxon>Actinomycetota</taxon>
        <taxon>Actinomycetes</taxon>
        <taxon>Micrococcales</taxon>
        <taxon>Intrasporangiaceae</taxon>
        <taxon>Nostocoides</taxon>
    </lineage>
</organism>
<evidence type="ECO:0000256" key="1">
    <source>
        <dbReference type="ARBA" id="ARBA00004127"/>
    </source>
</evidence>
<dbReference type="PRINTS" id="PR01434">
    <property type="entry name" value="NADHDHGNASE5"/>
</dbReference>
<dbReference type="Proteomes" id="UP000035763">
    <property type="component" value="Unassembled WGS sequence"/>
</dbReference>
<dbReference type="GO" id="GO:0042773">
    <property type="term" value="P:ATP synthesis coupled electron transport"/>
    <property type="evidence" value="ECO:0007669"/>
    <property type="project" value="InterPro"/>
</dbReference>
<feature type="transmembrane region" description="Helical" evidence="6">
    <location>
        <begin position="173"/>
        <end position="196"/>
    </location>
</feature>
<proteinExistence type="predicted"/>
<keyword evidence="2 5" id="KW-0812">Transmembrane</keyword>
<dbReference type="AlphaFoldDB" id="W6JZ46"/>
<feature type="transmembrane region" description="Helical" evidence="6">
    <location>
        <begin position="321"/>
        <end position="339"/>
    </location>
</feature>
<feature type="transmembrane region" description="Helical" evidence="6">
    <location>
        <begin position="392"/>
        <end position="415"/>
    </location>
</feature>
<feature type="transmembrane region" description="Helical" evidence="6">
    <location>
        <begin position="86"/>
        <end position="106"/>
    </location>
</feature>
<reference evidence="8 9" key="1">
    <citation type="journal article" date="2013" name="ISME J.">
        <title>A metabolic model for members of the genus Tetrasphaera involved in enhanced biological phosphorus removal.</title>
        <authorList>
            <person name="Kristiansen R."/>
            <person name="Nguyen H.T.T."/>
            <person name="Saunders A.M."/>
            <person name="Nielsen J.L."/>
            <person name="Wimmer R."/>
            <person name="Le V.Q."/>
            <person name="McIlroy S.J."/>
            <person name="Petrovski S."/>
            <person name="Seviour R.J."/>
            <person name="Calteau A."/>
            <person name="Nielsen K.L."/>
            <person name="Nielsen P.H."/>
        </authorList>
    </citation>
    <scope>NUCLEOTIDE SEQUENCE [LARGE SCALE GENOMIC DNA]</scope>
    <source>
        <strain evidence="8 9">Ben110</strain>
    </source>
</reference>
<comment type="subcellular location">
    <subcellularLocation>
        <location evidence="1">Endomembrane system</location>
        <topology evidence="1">Multi-pass membrane protein</topology>
    </subcellularLocation>
    <subcellularLocation>
        <location evidence="5">Membrane</location>
        <topology evidence="5">Multi-pass membrane protein</topology>
    </subcellularLocation>
</comment>
<accession>W6JZ46</accession>
<feature type="transmembrane region" description="Helical" evidence="6">
    <location>
        <begin position="493"/>
        <end position="513"/>
    </location>
</feature>
<evidence type="ECO:0000256" key="5">
    <source>
        <dbReference type="RuleBase" id="RU000320"/>
    </source>
</evidence>
<feature type="transmembrane region" description="Helical" evidence="6">
    <location>
        <begin position="38"/>
        <end position="66"/>
    </location>
</feature>
<gene>
    <name evidence="8" type="ORF">BN11_3680003</name>
</gene>
<dbReference type="PANTHER" id="PTHR42829:SF2">
    <property type="entry name" value="NADH-UBIQUINONE OXIDOREDUCTASE CHAIN 5"/>
    <property type="match status" value="1"/>
</dbReference>
<name>W6JZ46_9MICO</name>
<dbReference type="GO" id="GO:0015990">
    <property type="term" value="P:electron transport coupled proton transport"/>
    <property type="evidence" value="ECO:0007669"/>
    <property type="project" value="TreeGrafter"/>
</dbReference>
<keyword evidence="3 6" id="KW-1133">Transmembrane helix</keyword>
<feature type="domain" description="NADH:quinone oxidoreductase/Mrp antiporter transmembrane" evidence="7">
    <location>
        <begin position="136"/>
        <end position="423"/>
    </location>
</feature>
<keyword evidence="4 6" id="KW-0472">Membrane</keyword>
<dbReference type="GO" id="GO:0003954">
    <property type="term" value="F:NADH dehydrogenase activity"/>
    <property type="evidence" value="ECO:0007669"/>
    <property type="project" value="TreeGrafter"/>
</dbReference>
<dbReference type="GO" id="GO:0012505">
    <property type="term" value="C:endomembrane system"/>
    <property type="evidence" value="ECO:0007669"/>
    <property type="project" value="UniProtKB-SubCell"/>
</dbReference>
<feature type="transmembrane region" description="Helical" evidence="6">
    <location>
        <begin position="141"/>
        <end position="161"/>
    </location>
</feature>
<feature type="transmembrane region" description="Helical" evidence="6">
    <location>
        <begin position="525"/>
        <end position="543"/>
    </location>
</feature>
<dbReference type="Pfam" id="PF00361">
    <property type="entry name" value="Proton_antipo_M"/>
    <property type="match status" value="1"/>
</dbReference>
<feature type="transmembrane region" description="Helical" evidence="6">
    <location>
        <begin position="618"/>
        <end position="638"/>
    </location>
</feature>
<dbReference type="GO" id="GO:0016020">
    <property type="term" value="C:membrane"/>
    <property type="evidence" value="ECO:0007669"/>
    <property type="project" value="UniProtKB-SubCell"/>
</dbReference>
<keyword evidence="9" id="KW-1185">Reference proteome</keyword>
<protein>
    <submittedName>
        <fullName evidence="8">NADH dehydrogenase subunit</fullName>
    </submittedName>
</protein>
<feature type="transmembrane region" description="Helical" evidence="6">
    <location>
        <begin position="292"/>
        <end position="314"/>
    </location>
</feature>
<dbReference type="EMBL" id="CAJA01000299">
    <property type="protein sequence ID" value="CCH74041.1"/>
    <property type="molecule type" value="Genomic_DNA"/>
</dbReference>
<comment type="caution">
    <text evidence="8">The sequence shown here is derived from an EMBL/GenBank/DDBJ whole genome shotgun (WGS) entry which is preliminary data.</text>
</comment>
<dbReference type="GO" id="GO:0008137">
    <property type="term" value="F:NADH dehydrogenase (ubiquinone) activity"/>
    <property type="evidence" value="ECO:0007669"/>
    <property type="project" value="InterPro"/>
</dbReference>
<feature type="transmembrane region" description="Helical" evidence="6">
    <location>
        <begin position="118"/>
        <end position="135"/>
    </location>
</feature>
<evidence type="ECO:0000256" key="6">
    <source>
        <dbReference type="SAM" id="Phobius"/>
    </source>
</evidence>
<evidence type="ECO:0000256" key="4">
    <source>
        <dbReference type="ARBA" id="ARBA00023136"/>
    </source>
</evidence>
<sequence length="639" mass="65782">MTGPHYLQIALVVLAAGAPLILLAGLASRRIASGLAQLGALAAATCGVASLFAGHGAQALPVLRIYPPGTSDLTGVDFPGHVATDPVIATIAVTVLAVVLAVQVYAGWYLRDDDRQPAFQATVSLFAAAMLLLVISRDLILTLVGWEVMGWCSYLLIGHWSRKATARRAAYKAFLVTRLADVGFVIGVVALIAVAGTSDIDALNRDVVSWLTSCSPAGGCGRGAVDFAMTALIIGVLGKSAQIPFQDWLIDAMEGPTPASALIHAATMVAAGTWVLSQLTPVLRVGLEGTSVASWVLALAVVATMVYAAFCAFFQTDVKRVLAWSTISQVAVMLSPLAVAPGAESGSAAATGHLFSHAIFKALLFLTVGWLAVLAGSTAARDLDGIGADSGLARGVWGLGLISLAGVPLTVGGISKEHVIDVASWAEDGGAHLQQGIVTVALLFTVALTAAYATRAYEIVAGRRSTAEPDADGAAQAVFTPAEGHEHGDAGPLVKAVLIVLAIATLAGGLAFLGPLDPGHVNVGLLALSVALIAVGVLVGWYLRPDDALPPSRLMTLASNGFGADTAYRQLVAVPVLALARLVAFLDREVVETYVRGAGWGSGLAGWAAEWPHRRERVATNLVWVAIGLLAIAGVALWG</sequence>
<dbReference type="InterPro" id="IPR003945">
    <property type="entry name" value="NU5C-like"/>
</dbReference>